<keyword evidence="4" id="KW-0808">Transferase</keyword>
<dbReference type="InterPro" id="IPR035965">
    <property type="entry name" value="PAS-like_dom_sf"/>
</dbReference>
<dbReference type="SMART" id="SM00387">
    <property type="entry name" value="HATPase_c"/>
    <property type="match status" value="1"/>
</dbReference>
<feature type="coiled-coil region" evidence="6">
    <location>
        <begin position="264"/>
        <end position="291"/>
    </location>
</feature>
<evidence type="ECO:0000313" key="8">
    <source>
        <dbReference type="EMBL" id="MBC3792930.1"/>
    </source>
</evidence>
<dbReference type="InterPro" id="IPR036890">
    <property type="entry name" value="HATPase_C_sf"/>
</dbReference>
<dbReference type="InterPro" id="IPR003594">
    <property type="entry name" value="HATPase_dom"/>
</dbReference>
<organism evidence="8 9">
    <name type="scientific">Spirosoma utsteinense</name>
    <dbReference type="NCBI Taxonomy" id="2585773"/>
    <lineage>
        <taxon>Bacteria</taxon>
        <taxon>Pseudomonadati</taxon>
        <taxon>Bacteroidota</taxon>
        <taxon>Cytophagia</taxon>
        <taxon>Cytophagales</taxon>
        <taxon>Cytophagaceae</taxon>
        <taxon>Spirosoma</taxon>
    </lineage>
</organism>
<dbReference type="Proteomes" id="UP000700732">
    <property type="component" value="Unassembled WGS sequence"/>
</dbReference>
<dbReference type="Gene3D" id="1.10.287.130">
    <property type="match status" value="1"/>
</dbReference>
<dbReference type="SMART" id="SM00388">
    <property type="entry name" value="HisKA"/>
    <property type="match status" value="1"/>
</dbReference>
<evidence type="ECO:0000256" key="6">
    <source>
        <dbReference type="SAM" id="Coils"/>
    </source>
</evidence>
<gene>
    <name evidence="8" type="ORF">FH603_3445</name>
</gene>
<keyword evidence="6" id="KW-0175">Coiled coil</keyword>
<dbReference type="EC" id="2.7.13.3" evidence="2"/>
<dbReference type="PANTHER" id="PTHR43304">
    <property type="entry name" value="PHYTOCHROME-LIKE PROTEIN CPH1"/>
    <property type="match status" value="1"/>
</dbReference>
<dbReference type="Pfam" id="PF00512">
    <property type="entry name" value="HisKA"/>
    <property type="match status" value="1"/>
</dbReference>
<evidence type="ECO:0000256" key="3">
    <source>
        <dbReference type="ARBA" id="ARBA00022553"/>
    </source>
</evidence>
<dbReference type="PANTHER" id="PTHR43304:SF1">
    <property type="entry name" value="PAC DOMAIN-CONTAINING PROTEIN"/>
    <property type="match status" value="1"/>
</dbReference>
<comment type="caution">
    <text evidence="8">The sequence shown here is derived from an EMBL/GenBank/DDBJ whole genome shotgun (WGS) entry which is preliminary data.</text>
</comment>
<dbReference type="InterPro" id="IPR013656">
    <property type="entry name" value="PAS_4"/>
</dbReference>
<protein>
    <recommendedName>
        <fullName evidence="2">histidine kinase</fullName>
        <ecNumber evidence="2">2.7.13.3</ecNumber>
    </recommendedName>
</protein>
<dbReference type="InterPro" id="IPR052162">
    <property type="entry name" value="Sensor_kinase/Photoreceptor"/>
</dbReference>
<dbReference type="InterPro" id="IPR005467">
    <property type="entry name" value="His_kinase_dom"/>
</dbReference>
<dbReference type="CDD" id="cd00082">
    <property type="entry name" value="HisKA"/>
    <property type="match status" value="1"/>
</dbReference>
<name>A0ABR6W8N3_9BACT</name>
<dbReference type="RefSeq" id="WP_186738684.1">
    <property type="nucleotide sequence ID" value="NZ_VFIA01000021.1"/>
</dbReference>
<sequence>MNAGSPVSLTDQSLFETALQYSANAIALCETVRDDAGTIVDFRYLLINQRYEHFTTHSAQEIQGKLATTLFPNALAHGIWQHAAEVVLTGQVYRQEIHYTTTKGYTGWFDVTIDRWEERGIVISFMEITDQKVRLLAERQQAELLREVVYNSLNGIWVLEAVRSANGSIIDFRFLLSNRAGNLLPTMSAEDVSKTTLLKLLPATHRMPFPGNKTQTIFERYQETVNTGVPITYDIDYQQDGLTGWYWFAVNKLNDGLILTFLDISDLKQAQQQLERSNRELRQTNQNLEQFAYVSSHDLQEPLRKIQSFGDLLTSRLGDSADQDISDIVRRMQGSAQRMQGLVKDLLAYSRVTTRQEEFGLVLLSRALTESLDDLQPLIEEKHAVIEVDSLPAIIGNAAQLRQLFFCLINNALKFHQAGKAPRIDISATVAASDDLPLTLAETGRRYVAVSIEDDGIGFDEKYTDRIFTIFQRLHGRGKYDGTGIGLALARKITENHSGTITVRSKPGHGATFTVWLPTH</sequence>
<dbReference type="SUPFAM" id="SSF55874">
    <property type="entry name" value="ATPase domain of HSP90 chaperone/DNA topoisomerase II/histidine kinase"/>
    <property type="match status" value="1"/>
</dbReference>
<keyword evidence="9" id="KW-1185">Reference proteome</keyword>
<dbReference type="Pfam" id="PF08448">
    <property type="entry name" value="PAS_4"/>
    <property type="match status" value="1"/>
</dbReference>
<evidence type="ECO:0000256" key="1">
    <source>
        <dbReference type="ARBA" id="ARBA00000085"/>
    </source>
</evidence>
<dbReference type="Gene3D" id="3.30.565.10">
    <property type="entry name" value="Histidine kinase-like ATPase, C-terminal domain"/>
    <property type="match status" value="1"/>
</dbReference>
<evidence type="ECO:0000256" key="4">
    <source>
        <dbReference type="ARBA" id="ARBA00022679"/>
    </source>
</evidence>
<dbReference type="InterPro" id="IPR003661">
    <property type="entry name" value="HisK_dim/P_dom"/>
</dbReference>
<dbReference type="GO" id="GO:0016301">
    <property type="term" value="F:kinase activity"/>
    <property type="evidence" value="ECO:0007669"/>
    <property type="project" value="UniProtKB-KW"/>
</dbReference>
<keyword evidence="3" id="KW-0597">Phosphoprotein</keyword>
<feature type="domain" description="Histidine kinase" evidence="7">
    <location>
        <begin position="294"/>
        <end position="520"/>
    </location>
</feature>
<evidence type="ECO:0000256" key="5">
    <source>
        <dbReference type="ARBA" id="ARBA00022777"/>
    </source>
</evidence>
<dbReference type="Pfam" id="PF02518">
    <property type="entry name" value="HATPase_c"/>
    <property type="match status" value="1"/>
</dbReference>
<dbReference type="InterPro" id="IPR004358">
    <property type="entry name" value="Sig_transdc_His_kin-like_C"/>
</dbReference>
<evidence type="ECO:0000259" key="7">
    <source>
        <dbReference type="PROSITE" id="PS50109"/>
    </source>
</evidence>
<dbReference type="EMBL" id="VFIA01000021">
    <property type="protein sequence ID" value="MBC3792930.1"/>
    <property type="molecule type" value="Genomic_DNA"/>
</dbReference>
<accession>A0ABR6W8N3</accession>
<dbReference type="PRINTS" id="PR00344">
    <property type="entry name" value="BCTRLSENSOR"/>
</dbReference>
<comment type="catalytic activity">
    <reaction evidence="1">
        <text>ATP + protein L-histidine = ADP + protein N-phospho-L-histidine.</text>
        <dbReference type="EC" id="2.7.13.3"/>
    </reaction>
</comment>
<dbReference type="Gene3D" id="3.30.450.20">
    <property type="entry name" value="PAS domain"/>
    <property type="match status" value="2"/>
</dbReference>
<dbReference type="SUPFAM" id="SSF55785">
    <property type="entry name" value="PYP-like sensor domain (PAS domain)"/>
    <property type="match status" value="1"/>
</dbReference>
<keyword evidence="5 8" id="KW-0418">Kinase</keyword>
<evidence type="ECO:0000256" key="2">
    <source>
        <dbReference type="ARBA" id="ARBA00012438"/>
    </source>
</evidence>
<proteinExistence type="predicted"/>
<reference evidence="8 9" key="1">
    <citation type="submission" date="2019-06" db="EMBL/GenBank/DDBJ databases">
        <title>Spirosoma utsteinense sp. nov. isolated from Antarctic ice-free soils.</title>
        <authorList>
            <person name="Tahon G."/>
        </authorList>
    </citation>
    <scope>NUCLEOTIDE SEQUENCE [LARGE SCALE GENOMIC DNA]</scope>
    <source>
        <strain evidence="8 9">LMG 31447</strain>
    </source>
</reference>
<dbReference type="PROSITE" id="PS50109">
    <property type="entry name" value="HIS_KIN"/>
    <property type="match status" value="1"/>
</dbReference>
<dbReference type="InterPro" id="IPR036097">
    <property type="entry name" value="HisK_dim/P_sf"/>
</dbReference>
<evidence type="ECO:0000313" key="9">
    <source>
        <dbReference type="Proteomes" id="UP000700732"/>
    </source>
</evidence>
<dbReference type="SUPFAM" id="SSF47384">
    <property type="entry name" value="Homodimeric domain of signal transducing histidine kinase"/>
    <property type="match status" value="1"/>
</dbReference>